<feature type="compositionally biased region" description="Pro residues" evidence="1">
    <location>
        <begin position="18"/>
        <end position="40"/>
    </location>
</feature>
<reference evidence="2" key="1">
    <citation type="journal article" date="2014" name="Int. J. Syst. Evol. Microbiol.">
        <title>Complete genome sequence of Corynebacterium casei LMG S-19264T (=DSM 44701T), isolated from a smear-ripened cheese.</title>
        <authorList>
            <consortium name="US DOE Joint Genome Institute (JGI-PGF)"/>
            <person name="Walter F."/>
            <person name="Albersmeier A."/>
            <person name="Kalinowski J."/>
            <person name="Ruckert C."/>
        </authorList>
    </citation>
    <scope>NUCLEOTIDE SEQUENCE</scope>
    <source>
        <strain evidence="2">CGMCC 1.12187</strain>
    </source>
</reference>
<feature type="region of interest" description="Disordered" evidence="1">
    <location>
        <begin position="16"/>
        <end position="40"/>
    </location>
</feature>
<gene>
    <name evidence="2" type="ORF">GCM10011374_21080</name>
</gene>
<dbReference type="EMBL" id="BMEQ01000010">
    <property type="protein sequence ID" value="GGG58072.1"/>
    <property type="molecule type" value="Genomic_DNA"/>
</dbReference>
<evidence type="ECO:0000313" key="3">
    <source>
        <dbReference type="Proteomes" id="UP000638848"/>
    </source>
</evidence>
<evidence type="ECO:0000313" key="2">
    <source>
        <dbReference type="EMBL" id="GGG58072.1"/>
    </source>
</evidence>
<keyword evidence="3" id="KW-1185">Reference proteome</keyword>
<accession>A0A917LU71</accession>
<evidence type="ECO:0000256" key="1">
    <source>
        <dbReference type="SAM" id="MobiDB-lite"/>
    </source>
</evidence>
<dbReference type="Proteomes" id="UP000638848">
    <property type="component" value="Unassembled WGS sequence"/>
</dbReference>
<dbReference type="AlphaFoldDB" id="A0A917LU71"/>
<comment type="caution">
    <text evidence="2">The sequence shown here is derived from an EMBL/GenBank/DDBJ whole genome shotgun (WGS) entry which is preliminary data.</text>
</comment>
<proteinExistence type="predicted"/>
<organism evidence="2 3">
    <name type="scientific">Kocuria dechangensis</name>
    <dbReference type="NCBI Taxonomy" id="1176249"/>
    <lineage>
        <taxon>Bacteria</taxon>
        <taxon>Bacillati</taxon>
        <taxon>Actinomycetota</taxon>
        <taxon>Actinomycetes</taxon>
        <taxon>Micrococcales</taxon>
        <taxon>Micrococcaceae</taxon>
        <taxon>Kocuria</taxon>
    </lineage>
</organism>
<name>A0A917LU71_9MICC</name>
<reference evidence="2" key="2">
    <citation type="submission" date="2020-09" db="EMBL/GenBank/DDBJ databases">
        <authorList>
            <person name="Sun Q."/>
            <person name="Zhou Y."/>
        </authorList>
    </citation>
    <scope>NUCLEOTIDE SEQUENCE</scope>
    <source>
        <strain evidence="2">CGMCC 1.12187</strain>
    </source>
</reference>
<protein>
    <submittedName>
        <fullName evidence="2">Uncharacterized protein</fullName>
    </submittedName>
</protein>
<sequence length="236" mass="25005">MQLLLPLVNGAMKFNTPPRWPQPPADWTPPPGWSPDPSWPPAPEDWQFWIEDDPATASPAAAPRNTKKRTSLPTRLRKAWSYAASSDSRHWIFGGTGLAAGLLLGVVVGAVASSPTTPSAAGSSTAVDSSTADVDFGSTDIETAVEDCGLTDVAGISVGDEGHSVTIQTTGDENSYGAVVFEMVCVLQGLEASDSVISRMDNTRALDGRQTGTWGDFEASWGYHPDDGLNLVIEEM</sequence>